<feature type="region of interest" description="Disordered" evidence="1">
    <location>
        <begin position="50"/>
        <end position="71"/>
    </location>
</feature>
<dbReference type="OrthoDB" id="46996at2759"/>
<feature type="compositionally biased region" description="Basic and acidic residues" evidence="1">
    <location>
        <begin position="50"/>
        <end position="60"/>
    </location>
</feature>
<name>A0A9N8ET55_9STRA</name>
<gene>
    <name evidence="2" type="ORF">SEMRO_1611_G285920.1</name>
</gene>
<proteinExistence type="predicted"/>
<keyword evidence="3" id="KW-1185">Reference proteome</keyword>
<sequence>MSGLENLNLDWNVDIDAEIAASDKRQARRNTISESPLDWNMDLDDLLRKSGNPEDKEFRRHSAPTSLPSRKKAMGVKFGNVTIRECERILGDNPACEQGPSLSIGWKHKTHKPIHVDDWEEYRCQQHIRRTKKALQLSTQKRLLVAKEAGFSQRHIELNVELISYFHEERNETLITLHKEEQLPLDSLHKQKELAQSQTHWC</sequence>
<evidence type="ECO:0000313" key="2">
    <source>
        <dbReference type="EMBL" id="CAB9524974.1"/>
    </source>
</evidence>
<evidence type="ECO:0000256" key="1">
    <source>
        <dbReference type="SAM" id="MobiDB-lite"/>
    </source>
</evidence>
<reference evidence="2" key="1">
    <citation type="submission" date="2020-06" db="EMBL/GenBank/DDBJ databases">
        <authorList>
            <consortium name="Plant Systems Biology data submission"/>
        </authorList>
    </citation>
    <scope>NUCLEOTIDE SEQUENCE</scope>
    <source>
        <strain evidence="2">D6</strain>
    </source>
</reference>
<dbReference type="Proteomes" id="UP001153069">
    <property type="component" value="Unassembled WGS sequence"/>
</dbReference>
<accession>A0A9N8ET55</accession>
<comment type="caution">
    <text evidence="2">The sequence shown here is derived from an EMBL/GenBank/DDBJ whole genome shotgun (WGS) entry which is preliminary data.</text>
</comment>
<evidence type="ECO:0000313" key="3">
    <source>
        <dbReference type="Proteomes" id="UP001153069"/>
    </source>
</evidence>
<protein>
    <submittedName>
        <fullName evidence="2">Uncharacterized protein</fullName>
    </submittedName>
</protein>
<organism evidence="2 3">
    <name type="scientific">Seminavis robusta</name>
    <dbReference type="NCBI Taxonomy" id="568900"/>
    <lineage>
        <taxon>Eukaryota</taxon>
        <taxon>Sar</taxon>
        <taxon>Stramenopiles</taxon>
        <taxon>Ochrophyta</taxon>
        <taxon>Bacillariophyta</taxon>
        <taxon>Bacillariophyceae</taxon>
        <taxon>Bacillariophycidae</taxon>
        <taxon>Naviculales</taxon>
        <taxon>Naviculaceae</taxon>
        <taxon>Seminavis</taxon>
    </lineage>
</organism>
<dbReference type="EMBL" id="CAICTM010001609">
    <property type="protein sequence ID" value="CAB9524974.1"/>
    <property type="molecule type" value="Genomic_DNA"/>
</dbReference>
<dbReference type="AlphaFoldDB" id="A0A9N8ET55"/>